<feature type="region of interest" description="Disordered" evidence="1">
    <location>
        <begin position="1"/>
        <end position="83"/>
    </location>
</feature>
<proteinExistence type="predicted"/>
<name>A0A317DK72_9ACTN</name>
<feature type="non-terminal residue" evidence="2">
    <location>
        <position position="83"/>
    </location>
</feature>
<dbReference type="AlphaFoldDB" id="A0A317DK72"/>
<dbReference type="Proteomes" id="UP000246050">
    <property type="component" value="Unassembled WGS sequence"/>
</dbReference>
<evidence type="ECO:0000256" key="1">
    <source>
        <dbReference type="SAM" id="MobiDB-lite"/>
    </source>
</evidence>
<evidence type="ECO:0000313" key="3">
    <source>
        <dbReference type="Proteomes" id="UP000246050"/>
    </source>
</evidence>
<accession>A0A317DK72</accession>
<feature type="compositionally biased region" description="Basic and acidic residues" evidence="1">
    <location>
        <begin position="73"/>
        <end position="83"/>
    </location>
</feature>
<organism evidence="2 3">
    <name type="scientific">Micromonospora sicca</name>
    <dbReference type="NCBI Taxonomy" id="2202420"/>
    <lineage>
        <taxon>Bacteria</taxon>
        <taxon>Bacillati</taxon>
        <taxon>Actinomycetota</taxon>
        <taxon>Actinomycetes</taxon>
        <taxon>Micromonosporales</taxon>
        <taxon>Micromonosporaceae</taxon>
        <taxon>Micromonospora</taxon>
    </lineage>
</organism>
<evidence type="ECO:0000313" key="2">
    <source>
        <dbReference type="EMBL" id="PWR14792.1"/>
    </source>
</evidence>
<comment type="caution">
    <text evidence="2">The sequence shown here is derived from an EMBL/GenBank/DDBJ whole genome shotgun (WGS) entry which is preliminary data.</text>
</comment>
<reference evidence="2 3" key="1">
    <citation type="submission" date="2018-05" db="EMBL/GenBank/DDBJ databases">
        <title>Micromonosporas from Atacama Desert.</title>
        <authorList>
            <person name="Carro L."/>
            <person name="Golinska P."/>
            <person name="Klenk H.-P."/>
            <person name="Goodfellow M."/>
        </authorList>
    </citation>
    <scope>NUCLEOTIDE SEQUENCE [LARGE SCALE GENOMIC DNA]</scope>
    <source>
        <strain evidence="2 3">4G51</strain>
    </source>
</reference>
<sequence length="83" mass="9063">MPDDQESRVRQRLSRLFDPSPTVTADPYPGSPAPTDHHGTGPDPAAHPHPRPVGPAAAIDPDWPTFDLLPPSRFERPVPDPFP</sequence>
<protein>
    <submittedName>
        <fullName evidence="2">Uncharacterized protein</fullName>
    </submittedName>
</protein>
<gene>
    <name evidence="2" type="ORF">DKT69_14300</name>
</gene>
<dbReference type="EMBL" id="QGKS01000213">
    <property type="protein sequence ID" value="PWR14792.1"/>
    <property type="molecule type" value="Genomic_DNA"/>
</dbReference>